<accession>A0ABR2B2P5</accession>
<sequence length="191" mass="21196">MVAGGDWDWEYLRGWLSAPTLERLAACPTPKNSFGDDFSGWRWKDNPCFTVFGDAHIGGDFFEQPFDVWLQNNLSSSASWGGGLWLIAECERVFGLTEPKRVKEVSAPLRWIGPDWEIVVRRISRERNGVADSLAAMGRLHGPRGVGFVSPPSGIIARLDEESARWLSEKDVDDLASSRVRDSGIVFDPGG</sequence>
<evidence type="ECO:0000313" key="1">
    <source>
        <dbReference type="EMBL" id="KAK8500547.1"/>
    </source>
</evidence>
<evidence type="ECO:0000313" key="2">
    <source>
        <dbReference type="Proteomes" id="UP001472677"/>
    </source>
</evidence>
<organism evidence="1 2">
    <name type="scientific">Hibiscus sabdariffa</name>
    <name type="common">roselle</name>
    <dbReference type="NCBI Taxonomy" id="183260"/>
    <lineage>
        <taxon>Eukaryota</taxon>
        <taxon>Viridiplantae</taxon>
        <taxon>Streptophyta</taxon>
        <taxon>Embryophyta</taxon>
        <taxon>Tracheophyta</taxon>
        <taxon>Spermatophyta</taxon>
        <taxon>Magnoliopsida</taxon>
        <taxon>eudicotyledons</taxon>
        <taxon>Gunneridae</taxon>
        <taxon>Pentapetalae</taxon>
        <taxon>rosids</taxon>
        <taxon>malvids</taxon>
        <taxon>Malvales</taxon>
        <taxon>Malvaceae</taxon>
        <taxon>Malvoideae</taxon>
        <taxon>Hibiscus</taxon>
    </lineage>
</organism>
<protein>
    <recommendedName>
        <fullName evidence="3">RNase H type-1 domain-containing protein</fullName>
    </recommendedName>
</protein>
<keyword evidence="2" id="KW-1185">Reference proteome</keyword>
<proteinExistence type="predicted"/>
<comment type="caution">
    <text evidence="1">The sequence shown here is derived from an EMBL/GenBank/DDBJ whole genome shotgun (WGS) entry which is preliminary data.</text>
</comment>
<dbReference type="EMBL" id="JBBPBM010000215">
    <property type="protein sequence ID" value="KAK8500547.1"/>
    <property type="molecule type" value="Genomic_DNA"/>
</dbReference>
<evidence type="ECO:0008006" key="3">
    <source>
        <dbReference type="Google" id="ProtNLM"/>
    </source>
</evidence>
<dbReference type="Proteomes" id="UP001472677">
    <property type="component" value="Unassembled WGS sequence"/>
</dbReference>
<reference evidence="1 2" key="1">
    <citation type="journal article" date="2024" name="G3 (Bethesda)">
        <title>Genome assembly of Hibiscus sabdariffa L. provides insights into metabolisms of medicinal natural products.</title>
        <authorList>
            <person name="Kim T."/>
        </authorList>
    </citation>
    <scope>NUCLEOTIDE SEQUENCE [LARGE SCALE GENOMIC DNA]</scope>
    <source>
        <strain evidence="1">TK-2024</strain>
        <tissue evidence="1">Old leaves</tissue>
    </source>
</reference>
<gene>
    <name evidence="1" type="ORF">V6N12_037803</name>
</gene>
<name>A0ABR2B2P5_9ROSI</name>